<evidence type="ECO:0000256" key="1">
    <source>
        <dbReference type="ARBA" id="ARBA00011353"/>
    </source>
</evidence>
<dbReference type="InterPro" id="IPR023780">
    <property type="entry name" value="Chromo_domain"/>
</dbReference>
<dbReference type="GO" id="GO:0006338">
    <property type="term" value="P:chromatin remodeling"/>
    <property type="evidence" value="ECO:0007669"/>
    <property type="project" value="UniProtKB-ARBA"/>
</dbReference>
<protein>
    <recommendedName>
        <fullName evidence="3">Chromo domain-containing protein</fullName>
    </recommendedName>
</protein>
<feature type="domain" description="Chromo" evidence="3">
    <location>
        <begin position="454"/>
        <end position="497"/>
    </location>
</feature>
<dbReference type="OrthoDB" id="3543857at2759"/>
<feature type="region of interest" description="Disordered" evidence="2">
    <location>
        <begin position="215"/>
        <end position="301"/>
    </location>
</feature>
<dbReference type="SUPFAM" id="SSF54160">
    <property type="entry name" value="Chromo domain-like"/>
    <property type="match status" value="1"/>
</dbReference>
<comment type="subunit">
    <text evidence="1">Component of the NuA4 histone acetyltransferase complex.</text>
</comment>
<feature type="compositionally biased region" description="Polar residues" evidence="2">
    <location>
        <begin position="416"/>
        <end position="439"/>
    </location>
</feature>
<dbReference type="InterPro" id="IPR000953">
    <property type="entry name" value="Chromo/chromo_shadow_dom"/>
</dbReference>
<feature type="region of interest" description="Disordered" evidence="2">
    <location>
        <begin position="386"/>
        <end position="450"/>
    </location>
</feature>
<feature type="region of interest" description="Disordered" evidence="2">
    <location>
        <begin position="97"/>
        <end position="129"/>
    </location>
</feature>
<feature type="compositionally biased region" description="Low complexity" evidence="2">
    <location>
        <begin position="104"/>
        <end position="115"/>
    </location>
</feature>
<feature type="region of interest" description="Disordered" evidence="2">
    <location>
        <begin position="332"/>
        <end position="357"/>
    </location>
</feature>
<feature type="compositionally biased region" description="Basic and acidic residues" evidence="2">
    <location>
        <begin position="277"/>
        <end position="288"/>
    </location>
</feature>
<dbReference type="EMBL" id="CALLCH030000015">
    <property type="protein sequence ID" value="CAI4216121.1"/>
    <property type="molecule type" value="Genomic_DNA"/>
</dbReference>
<dbReference type="PROSITE" id="PS50013">
    <property type="entry name" value="CHROMO_2"/>
    <property type="match status" value="1"/>
</dbReference>
<feature type="compositionally biased region" description="Low complexity" evidence="2">
    <location>
        <begin position="597"/>
        <end position="613"/>
    </location>
</feature>
<dbReference type="CDD" id="cd00024">
    <property type="entry name" value="CD_CSD"/>
    <property type="match status" value="1"/>
</dbReference>
<reference evidence="4" key="1">
    <citation type="submission" date="2022-11" db="EMBL/GenBank/DDBJ databases">
        <authorList>
            <person name="Scott C."/>
            <person name="Bruce N."/>
        </authorList>
    </citation>
    <scope>NUCLEOTIDE SEQUENCE</scope>
</reference>
<dbReference type="Proteomes" id="UP000838763">
    <property type="component" value="Unassembled WGS sequence"/>
</dbReference>
<organism evidence="4 5">
    <name type="scientific">Parascedosporium putredinis</name>
    <dbReference type="NCBI Taxonomy" id="1442378"/>
    <lineage>
        <taxon>Eukaryota</taxon>
        <taxon>Fungi</taxon>
        <taxon>Dikarya</taxon>
        <taxon>Ascomycota</taxon>
        <taxon>Pezizomycotina</taxon>
        <taxon>Sordariomycetes</taxon>
        <taxon>Hypocreomycetidae</taxon>
        <taxon>Microascales</taxon>
        <taxon>Microascaceae</taxon>
        <taxon>Parascedosporium</taxon>
    </lineage>
</organism>
<gene>
    <name evidence="4" type="ORF">PPNO1_LOCUS5784</name>
</gene>
<keyword evidence="5" id="KW-1185">Reference proteome</keyword>
<name>A0A9P1H6A7_9PEZI</name>
<feature type="region of interest" description="Disordered" evidence="2">
    <location>
        <begin position="508"/>
        <end position="544"/>
    </location>
</feature>
<proteinExistence type="predicted"/>
<evidence type="ECO:0000259" key="3">
    <source>
        <dbReference type="PROSITE" id="PS50013"/>
    </source>
</evidence>
<dbReference type="InterPro" id="IPR016197">
    <property type="entry name" value="Chromo-like_dom_sf"/>
</dbReference>
<evidence type="ECO:0000256" key="2">
    <source>
        <dbReference type="SAM" id="MobiDB-lite"/>
    </source>
</evidence>
<dbReference type="AlphaFoldDB" id="A0A9P1H6A7"/>
<sequence length="621" mass="68416">MGTRPGPVGIYALYHLTFLPFRFRGYRVKSRLTFQLLAFIVQLQRLRRSSYLKSSIASLLLVRSTNNEETPATTQPLEPSHAMDKWVVRTARPPKNPAVEEILPSSSPRSSSPAQRPRRAPATYTLEEPTLLPPDDSTAYIIDQEMQARPGVASDGKMFPLCRGYWIGWRDLAGASIFVPADRVLDYVSPYTLEQFEYVQWKALREERRAEEEEERYLNLNGNGPAQTTKAAGVPKVLATGGGKGGARRPGRPPKHGPGPSRKEAEAIPVDDAAIEEEIRKRSKDQPREVGPSLSTPQKPRMLALAASAAAASGESEDAALYKQLYGETPSEASLYESEDEPRGSAFGAPRLSRAHLPGGVRPALMSHLRLRRNLPVLLRRLLLGNPTTSATPSGRHRASAKATPSTSRKRRADQRTTPPSAPTSKPQHSPAKSTQPASTVYAEPPPEPSDVQYEVKRIEGVEDFVVNGRVVPYYLVRWEGDWPPEQNPTWEPEENLPPTLVRKFLSKNSTPRAHGGESRNRTPNRSRNQKHGRPPPSAWPERRYSSVTEVFEDPIDIITPAVVAPVVGGTGLADSSEEDSASEDEEMFQVTERPAGGSSSSTREPSGSRSGPFIPRFGIF</sequence>
<evidence type="ECO:0000313" key="4">
    <source>
        <dbReference type="EMBL" id="CAI4216121.1"/>
    </source>
</evidence>
<accession>A0A9P1H6A7</accession>
<dbReference type="Pfam" id="PF00385">
    <property type="entry name" value="Chromo"/>
    <property type="match status" value="1"/>
</dbReference>
<comment type="caution">
    <text evidence="4">The sequence shown here is derived from an EMBL/GenBank/DDBJ whole genome shotgun (WGS) entry which is preliminary data.</text>
</comment>
<feature type="compositionally biased region" description="Basic residues" evidence="2">
    <location>
        <begin position="523"/>
        <end position="534"/>
    </location>
</feature>
<feature type="compositionally biased region" description="Acidic residues" evidence="2">
    <location>
        <begin position="576"/>
        <end position="588"/>
    </location>
</feature>
<feature type="compositionally biased region" description="Polar residues" evidence="2">
    <location>
        <begin position="220"/>
        <end position="230"/>
    </location>
</feature>
<feature type="region of interest" description="Disordered" evidence="2">
    <location>
        <begin position="570"/>
        <end position="621"/>
    </location>
</feature>
<evidence type="ECO:0000313" key="5">
    <source>
        <dbReference type="Proteomes" id="UP000838763"/>
    </source>
</evidence>
<dbReference type="Gene3D" id="2.40.50.40">
    <property type="match status" value="1"/>
</dbReference>
<feature type="compositionally biased region" description="Basic residues" evidence="2">
    <location>
        <begin position="246"/>
        <end position="255"/>
    </location>
</feature>